<dbReference type="InterPro" id="IPR041657">
    <property type="entry name" value="HTH_17"/>
</dbReference>
<dbReference type="EMBL" id="JARFVB010000002">
    <property type="protein sequence ID" value="MDF0715751.1"/>
    <property type="molecule type" value="Genomic_DNA"/>
</dbReference>
<comment type="caution">
    <text evidence="2">The sequence shown here is derived from an EMBL/GenBank/DDBJ whole genome shotgun (WGS) entry which is preliminary data.</text>
</comment>
<dbReference type="NCBIfam" id="TIGR01764">
    <property type="entry name" value="excise"/>
    <property type="match status" value="1"/>
</dbReference>
<dbReference type="RefSeq" id="WP_275614993.1">
    <property type="nucleotide sequence ID" value="NZ_JARFVB010000002.1"/>
</dbReference>
<evidence type="ECO:0000259" key="1">
    <source>
        <dbReference type="Pfam" id="PF12728"/>
    </source>
</evidence>
<reference evidence="2 3" key="1">
    <citation type="submission" date="2023-03" db="EMBL/GenBank/DDBJ databases">
        <title>Muricauda XX sp. nov. and Muricauda XXX sp. nov., two novel species isolated from Okinawa Trough.</title>
        <authorList>
            <person name="Cao W."/>
            <person name="Deng X."/>
        </authorList>
    </citation>
    <scope>NUCLEOTIDE SEQUENCE [LARGE SCALE GENOMIC DNA]</scope>
    <source>
        <strain evidence="2 3">334s03</strain>
    </source>
</reference>
<protein>
    <submittedName>
        <fullName evidence="2">Helix-turn-helix domain-containing protein</fullName>
    </submittedName>
</protein>
<organism evidence="2 3">
    <name type="scientific">Flagellimonas yonaguniensis</name>
    <dbReference type="NCBI Taxonomy" id="3031325"/>
    <lineage>
        <taxon>Bacteria</taxon>
        <taxon>Pseudomonadati</taxon>
        <taxon>Bacteroidota</taxon>
        <taxon>Flavobacteriia</taxon>
        <taxon>Flavobacteriales</taxon>
        <taxon>Flavobacteriaceae</taxon>
        <taxon>Flagellimonas</taxon>
    </lineage>
</organism>
<dbReference type="InterPro" id="IPR010093">
    <property type="entry name" value="SinI_DNA-bd"/>
</dbReference>
<dbReference type="Pfam" id="PF12728">
    <property type="entry name" value="HTH_17"/>
    <property type="match status" value="1"/>
</dbReference>
<evidence type="ECO:0000313" key="3">
    <source>
        <dbReference type="Proteomes" id="UP001221366"/>
    </source>
</evidence>
<accession>A0ABT5XX36</accession>
<feature type="domain" description="Helix-turn-helix" evidence="1">
    <location>
        <begin position="40"/>
        <end position="84"/>
    </location>
</feature>
<keyword evidence="3" id="KW-1185">Reference proteome</keyword>
<sequence>MQVRFEIPKTELKQFINESITEAVRSALSKQQTENSSTTVMTPKEVCAFFNISLSTLHEWRKQGKLQAYYKGRRVYFKRTEVEASLVQAKQ</sequence>
<dbReference type="SUPFAM" id="SSF46955">
    <property type="entry name" value="Putative DNA-binding domain"/>
    <property type="match status" value="1"/>
</dbReference>
<name>A0ABT5XX36_9FLAO</name>
<evidence type="ECO:0000313" key="2">
    <source>
        <dbReference type="EMBL" id="MDF0715751.1"/>
    </source>
</evidence>
<gene>
    <name evidence="2" type="ORF">PY092_06300</name>
</gene>
<dbReference type="InterPro" id="IPR009061">
    <property type="entry name" value="DNA-bd_dom_put_sf"/>
</dbReference>
<proteinExistence type="predicted"/>
<dbReference type="Proteomes" id="UP001221366">
    <property type="component" value="Unassembled WGS sequence"/>
</dbReference>